<evidence type="ECO:0000313" key="3">
    <source>
        <dbReference type="Proteomes" id="UP000500686"/>
    </source>
</evidence>
<dbReference type="KEGG" id="mmir:HLA87_00575"/>
<dbReference type="EMBL" id="CP053096">
    <property type="protein sequence ID" value="QJR43305.1"/>
    <property type="molecule type" value="Genomic_DNA"/>
</dbReference>
<protein>
    <submittedName>
        <fullName evidence="2">Uncharacterized protein</fullName>
    </submittedName>
</protein>
<dbReference type="RefSeq" id="WP_171110907.1">
    <property type="nucleotide sequence ID" value="NZ_CP053096.1"/>
</dbReference>
<gene>
    <name evidence="2" type="ORF">HLA87_00575</name>
</gene>
<name>A0A6M4JA81_9MOLU</name>
<accession>A0A6M4JA81</accession>
<feature type="transmembrane region" description="Helical" evidence="1">
    <location>
        <begin position="9"/>
        <end position="28"/>
    </location>
</feature>
<dbReference type="AlphaFoldDB" id="A0A6M4JA81"/>
<feature type="transmembrane region" description="Helical" evidence="1">
    <location>
        <begin position="124"/>
        <end position="149"/>
    </location>
</feature>
<keyword evidence="3" id="KW-1185">Reference proteome</keyword>
<organism evidence="2 3">
    <name type="scientific">Mycoplasma miroungigenitalium</name>
    <dbReference type="NCBI Taxonomy" id="754515"/>
    <lineage>
        <taxon>Bacteria</taxon>
        <taxon>Bacillati</taxon>
        <taxon>Mycoplasmatota</taxon>
        <taxon>Mollicutes</taxon>
        <taxon>Mycoplasmataceae</taxon>
        <taxon>Mycoplasma</taxon>
    </lineage>
</organism>
<keyword evidence="1" id="KW-0812">Transmembrane</keyword>
<feature type="transmembrane region" description="Helical" evidence="1">
    <location>
        <begin position="161"/>
        <end position="185"/>
    </location>
</feature>
<reference evidence="2 3" key="1">
    <citation type="submission" date="2020-05" db="EMBL/GenBank/DDBJ databases">
        <title>Novel Mycoplasma species detected in Mirounga angustirostris (northern elephant seal) from the USA.</title>
        <authorList>
            <person name="Volokhov D.V."/>
        </authorList>
    </citation>
    <scope>NUCLEOTIDE SEQUENCE [LARGE SCALE GENOMIC DNA]</scope>
    <source>
        <strain evidence="2 3">Mirounga ES2806-GEN</strain>
    </source>
</reference>
<feature type="transmembrane region" description="Helical" evidence="1">
    <location>
        <begin position="87"/>
        <end position="118"/>
    </location>
</feature>
<feature type="transmembrane region" description="Helical" evidence="1">
    <location>
        <begin position="48"/>
        <end position="66"/>
    </location>
</feature>
<dbReference type="Proteomes" id="UP000500686">
    <property type="component" value="Chromosome"/>
</dbReference>
<keyword evidence="1" id="KW-0472">Membrane</keyword>
<keyword evidence="1" id="KW-1133">Transmembrane helix</keyword>
<sequence>MKNLKLSKIIYFSVVMLLLMVFLFIMQLKEIVDINKGNYFNWTNSENVNLYFVSIKWFMAGFISNIKRLYDWLQEPMNSGMDSSKVMIYYFGVACGAILSVLLIVWTITVFIMALFSIFQKSFILAPIVLLFIVVAGGIIVSIFLNGLFSKYINNDEVNRYLNIPFVVLPIIDVVIIVLSSIASIHHKRKNKNNLD</sequence>
<proteinExistence type="predicted"/>
<evidence type="ECO:0000313" key="2">
    <source>
        <dbReference type="EMBL" id="QJR43305.1"/>
    </source>
</evidence>
<evidence type="ECO:0000256" key="1">
    <source>
        <dbReference type="SAM" id="Phobius"/>
    </source>
</evidence>